<gene>
    <name evidence="3" type="ORF">PACLA_8A014848</name>
</gene>
<name>A0A7D9L686_PARCT</name>
<evidence type="ECO:0000256" key="1">
    <source>
        <dbReference type="ARBA" id="ARBA00023157"/>
    </source>
</evidence>
<dbReference type="InterPro" id="IPR000742">
    <property type="entry name" value="EGF"/>
</dbReference>
<accession>A0A7D9L686</accession>
<keyword evidence="2" id="KW-0245">EGF-like domain</keyword>
<evidence type="ECO:0000313" key="4">
    <source>
        <dbReference type="Proteomes" id="UP001152795"/>
    </source>
</evidence>
<feature type="disulfide bond" evidence="2">
    <location>
        <begin position="29"/>
        <end position="38"/>
    </location>
</feature>
<organism evidence="3 4">
    <name type="scientific">Paramuricea clavata</name>
    <name type="common">Red gorgonian</name>
    <name type="synonym">Violescent sea-whip</name>
    <dbReference type="NCBI Taxonomy" id="317549"/>
    <lineage>
        <taxon>Eukaryota</taxon>
        <taxon>Metazoa</taxon>
        <taxon>Cnidaria</taxon>
        <taxon>Anthozoa</taxon>
        <taxon>Octocorallia</taxon>
        <taxon>Malacalcyonacea</taxon>
        <taxon>Plexauridae</taxon>
        <taxon>Paramuricea</taxon>
    </lineage>
</organism>
<keyword evidence="1 2" id="KW-1015">Disulfide bond</keyword>
<proteinExistence type="predicted"/>
<dbReference type="CDD" id="cd00054">
    <property type="entry name" value="EGF_CA"/>
    <property type="match status" value="1"/>
</dbReference>
<dbReference type="AlphaFoldDB" id="A0A7D9L686"/>
<dbReference type="EMBL" id="CACRXK020014241">
    <property type="protein sequence ID" value="CAB4026517.1"/>
    <property type="molecule type" value="Genomic_DNA"/>
</dbReference>
<evidence type="ECO:0000313" key="3">
    <source>
        <dbReference type="EMBL" id="CAB4026517.1"/>
    </source>
</evidence>
<dbReference type="InterPro" id="IPR000152">
    <property type="entry name" value="EGF-type_Asp/Asn_hydroxyl_site"/>
</dbReference>
<comment type="caution">
    <text evidence="3">The sequence shown here is derived from an EMBL/GenBank/DDBJ whole genome shotgun (WGS) entry which is preliminary data.</text>
</comment>
<feature type="non-terminal residue" evidence="3">
    <location>
        <position position="1"/>
    </location>
</feature>
<reference evidence="3" key="1">
    <citation type="submission" date="2020-04" db="EMBL/GenBank/DDBJ databases">
        <authorList>
            <person name="Alioto T."/>
            <person name="Alioto T."/>
            <person name="Gomez Garrido J."/>
        </authorList>
    </citation>
    <scope>NUCLEOTIDE SEQUENCE</scope>
    <source>
        <strain evidence="3">A484AB</strain>
    </source>
</reference>
<dbReference type="GO" id="GO:0005509">
    <property type="term" value="F:calcium ion binding"/>
    <property type="evidence" value="ECO:0007669"/>
    <property type="project" value="InterPro"/>
</dbReference>
<feature type="non-terminal residue" evidence="3">
    <location>
        <position position="78"/>
    </location>
</feature>
<dbReference type="SMART" id="SM00179">
    <property type="entry name" value="EGF_CA"/>
    <property type="match status" value="1"/>
</dbReference>
<evidence type="ECO:0000256" key="2">
    <source>
        <dbReference type="PROSITE-ProRule" id="PRU00076"/>
    </source>
</evidence>
<dbReference type="Proteomes" id="UP001152795">
    <property type="component" value="Unassembled WGS sequence"/>
</dbReference>
<dbReference type="PROSITE" id="PS00010">
    <property type="entry name" value="ASX_HYDROXYL"/>
    <property type="match status" value="1"/>
</dbReference>
<protein>
    <submittedName>
        <fullName evidence="3">---NA</fullName>
    </submittedName>
</protein>
<dbReference type="PROSITE" id="PS50026">
    <property type="entry name" value="EGF_3"/>
    <property type="match status" value="1"/>
</dbReference>
<comment type="caution">
    <text evidence="2">Lacks conserved residue(s) required for the propagation of feature annotation.</text>
</comment>
<keyword evidence="4" id="KW-1185">Reference proteome</keyword>
<sequence>IDECKNPSLYLCHSGFECVNTLSSYECVCNGRITNGKCEDEGYTRYRLNLRLKEEYTNALSNNASQEFKAIETRIINA</sequence>
<dbReference type="InterPro" id="IPR001881">
    <property type="entry name" value="EGF-like_Ca-bd_dom"/>
</dbReference>
<dbReference type="Gene3D" id="2.10.25.10">
    <property type="entry name" value="Laminin"/>
    <property type="match status" value="1"/>
</dbReference>